<evidence type="ECO:0000313" key="1">
    <source>
        <dbReference type="EMBL" id="MBW0498874.1"/>
    </source>
</evidence>
<keyword evidence="2" id="KW-1185">Reference proteome</keyword>
<dbReference type="EMBL" id="AVOT02014952">
    <property type="protein sequence ID" value="MBW0498874.1"/>
    <property type="molecule type" value="Genomic_DNA"/>
</dbReference>
<name>A0A9Q3D8N1_9BASI</name>
<dbReference type="AlphaFoldDB" id="A0A9Q3D8N1"/>
<proteinExistence type="predicted"/>
<protein>
    <submittedName>
        <fullName evidence="1">Uncharacterized protein</fullName>
    </submittedName>
</protein>
<evidence type="ECO:0000313" key="2">
    <source>
        <dbReference type="Proteomes" id="UP000765509"/>
    </source>
</evidence>
<reference evidence="1" key="1">
    <citation type="submission" date="2021-03" db="EMBL/GenBank/DDBJ databases">
        <title>Draft genome sequence of rust myrtle Austropuccinia psidii MF-1, a brazilian biotype.</title>
        <authorList>
            <person name="Quecine M.C."/>
            <person name="Pachon D.M.R."/>
            <person name="Bonatelli M.L."/>
            <person name="Correr F.H."/>
            <person name="Franceschini L.M."/>
            <person name="Leite T.F."/>
            <person name="Margarido G.R.A."/>
            <person name="Almeida C.A."/>
            <person name="Ferrarezi J.A."/>
            <person name="Labate C.A."/>
        </authorList>
    </citation>
    <scope>NUCLEOTIDE SEQUENCE</scope>
    <source>
        <strain evidence="1">MF-1</strain>
    </source>
</reference>
<accession>A0A9Q3D8N1</accession>
<dbReference type="Proteomes" id="UP000765509">
    <property type="component" value="Unassembled WGS sequence"/>
</dbReference>
<organism evidence="1 2">
    <name type="scientific">Austropuccinia psidii MF-1</name>
    <dbReference type="NCBI Taxonomy" id="1389203"/>
    <lineage>
        <taxon>Eukaryota</taxon>
        <taxon>Fungi</taxon>
        <taxon>Dikarya</taxon>
        <taxon>Basidiomycota</taxon>
        <taxon>Pucciniomycotina</taxon>
        <taxon>Pucciniomycetes</taxon>
        <taxon>Pucciniales</taxon>
        <taxon>Sphaerophragmiaceae</taxon>
        <taxon>Austropuccinia</taxon>
    </lineage>
</organism>
<comment type="caution">
    <text evidence="1">The sequence shown here is derived from an EMBL/GenBank/DDBJ whole genome shotgun (WGS) entry which is preliminary data.</text>
</comment>
<sequence length="94" mass="11168">MEIYNSKNRHITMGTKKEKKFSLELYHMSNKDPLEGLLDEFKEGQFRANLTSKQRISLLKILRKNRPAFSIGEEPPGKIRFHDIEIYLDVERPY</sequence>
<gene>
    <name evidence="1" type="ORF">O181_038589</name>
</gene>